<reference evidence="2 3" key="1">
    <citation type="submission" date="2018-08" db="EMBL/GenBank/DDBJ databases">
        <title>A genome reference for cultivated species of the human gut microbiota.</title>
        <authorList>
            <person name="Zou Y."/>
            <person name="Xue W."/>
            <person name="Luo G."/>
        </authorList>
    </citation>
    <scope>NUCLEOTIDE SEQUENCE [LARGE SCALE GENOMIC DNA]</scope>
    <source>
        <strain evidence="2 3">AF28-26</strain>
    </source>
</reference>
<dbReference type="Proteomes" id="UP000284751">
    <property type="component" value="Unassembled WGS sequence"/>
</dbReference>
<evidence type="ECO:0000313" key="2">
    <source>
        <dbReference type="EMBL" id="RGQ33559.1"/>
    </source>
</evidence>
<dbReference type="AlphaFoldDB" id="A0A412ARK4"/>
<evidence type="ECO:0000256" key="1">
    <source>
        <dbReference type="SAM" id="SignalP"/>
    </source>
</evidence>
<comment type="caution">
    <text evidence="2">The sequence shown here is derived from an EMBL/GenBank/DDBJ whole genome shotgun (WGS) entry which is preliminary data.</text>
</comment>
<gene>
    <name evidence="2" type="ORF">DWY99_13960</name>
</gene>
<accession>A0A412ARK4</accession>
<name>A0A412ARK4_9FIRM</name>
<keyword evidence="1" id="KW-0732">Signal</keyword>
<organism evidence="2 3">
    <name type="scientific">[Clostridium] leptum</name>
    <dbReference type="NCBI Taxonomy" id="1535"/>
    <lineage>
        <taxon>Bacteria</taxon>
        <taxon>Bacillati</taxon>
        <taxon>Bacillota</taxon>
        <taxon>Clostridia</taxon>
        <taxon>Eubacteriales</taxon>
        <taxon>Oscillospiraceae</taxon>
        <taxon>Oscillospiraceae incertae sedis</taxon>
    </lineage>
</organism>
<dbReference type="EMBL" id="QRTC01000096">
    <property type="protein sequence ID" value="RGQ33559.1"/>
    <property type="molecule type" value="Genomic_DNA"/>
</dbReference>
<sequence length="252" mass="30003">MKKFLSVTLALLILFNLTSCYRPNTIFRTERSDLYAVTCFSVPYIAGNPEWDKVFIMEQDSQGRTLYKYIANTKFLSDYSDDFVYAMVICQKSDENFAYYYDDFNFILSEDGEFGEEEITKLKNWNDWSQNLDYSKMAKVQNNYHPHKTSYSYSETDFLNYNEDDILKAWEPYFNDVNLSYRIDLVSKDAKDRYLFAIRELGDDGYKNSYFVICNSNFEIESPKGIQEINDIFNCQETLHIFKERNHWEALH</sequence>
<feature type="chain" id="PRO_5038808821" evidence="1">
    <location>
        <begin position="22"/>
        <end position="252"/>
    </location>
</feature>
<feature type="signal peptide" evidence="1">
    <location>
        <begin position="1"/>
        <end position="21"/>
    </location>
</feature>
<proteinExistence type="predicted"/>
<evidence type="ECO:0000313" key="3">
    <source>
        <dbReference type="Proteomes" id="UP000284751"/>
    </source>
</evidence>
<protein>
    <submittedName>
        <fullName evidence="2">Uncharacterized protein</fullName>
    </submittedName>
</protein>